<evidence type="ECO:0000313" key="2">
    <source>
        <dbReference type="Proteomes" id="UP000035763"/>
    </source>
</evidence>
<dbReference type="PANTHER" id="PTHR39338">
    <property type="entry name" value="BLL5662 PROTEIN-RELATED"/>
    <property type="match status" value="1"/>
</dbReference>
<dbReference type="PANTHER" id="PTHR39338:SF5">
    <property type="entry name" value="BLR6139 PROTEIN"/>
    <property type="match status" value="1"/>
</dbReference>
<sequence>MRSEIAEFRRAVETETRRRNAEARGSERIARYAVRAPVDQTSFVLAGPDKLAELRRAITPLTRKLATRLAARRRAGRGAPIDIRRTLRRAMGTGGVPMRPAYQKRSKSRVDLVLLCDMSSSVAGFSRFTILLMQALASQFRRVRIFGFVNVVDELTETIATAAPGADLSGNFSDTARMTKWHSNSDYGTAFHDFADQHLDAVGHRTVVLILGDARTNNTDPGLDALHTINERAKAVFFLNPEPARQWSSGDSVAHLYSDIVDMHECRNLAQLRHFVARLLPL</sequence>
<dbReference type="SUPFAM" id="SSF53300">
    <property type="entry name" value="vWA-like"/>
    <property type="match status" value="1"/>
</dbReference>
<accession>W6JUM5</accession>
<organism evidence="1 2">
    <name type="scientific">Nostocoides australiense Ben110</name>
    <dbReference type="NCBI Taxonomy" id="1193182"/>
    <lineage>
        <taxon>Bacteria</taxon>
        <taxon>Bacillati</taxon>
        <taxon>Actinomycetota</taxon>
        <taxon>Actinomycetes</taxon>
        <taxon>Micrococcales</taxon>
        <taxon>Intrasporangiaceae</taxon>
        <taxon>Nostocoides</taxon>
    </lineage>
</organism>
<dbReference type="STRING" id="1193182.BN11_1480013"/>
<dbReference type="AlphaFoldDB" id="W6JUM5"/>
<dbReference type="EMBL" id="CAJA01000055">
    <property type="protein sequence ID" value="CCH72256.1"/>
    <property type="molecule type" value="Genomic_DNA"/>
</dbReference>
<protein>
    <recommendedName>
        <fullName evidence="3">VWA containing CoxE family protein</fullName>
    </recommendedName>
</protein>
<evidence type="ECO:0008006" key="3">
    <source>
        <dbReference type="Google" id="ProtNLM"/>
    </source>
</evidence>
<evidence type="ECO:0000313" key="1">
    <source>
        <dbReference type="EMBL" id="CCH72256.1"/>
    </source>
</evidence>
<reference evidence="1 2" key="1">
    <citation type="journal article" date="2013" name="ISME J.">
        <title>A metabolic model for members of the genus Tetrasphaera involved in enhanced biological phosphorus removal.</title>
        <authorList>
            <person name="Kristiansen R."/>
            <person name="Nguyen H.T.T."/>
            <person name="Saunders A.M."/>
            <person name="Nielsen J.L."/>
            <person name="Wimmer R."/>
            <person name="Le V.Q."/>
            <person name="McIlroy S.J."/>
            <person name="Petrovski S."/>
            <person name="Seviour R.J."/>
            <person name="Calteau A."/>
            <person name="Nielsen K.L."/>
            <person name="Nielsen P.H."/>
        </authorList>
    </citation>
    <scope>NUCLEOTIDE SEQUENCE [LARGE SCALE GENOMIC DNA]</scope>
    <source>
        <strain evidence="1 2">Ben110</strain>
    </source>
</reference>
<dbReference type="Proteomes" id="UP000035763">
    <property type="component" value="Unassembled WGS sequence"/>
</dbReference>
<gene>
    <name evidence="1" type="ORF">BN11_1480013</name>
</gene>
<dbReference type="Pfam" id="PF05762">
    <property type="entry name" value="VWA_CoxE"/>
    <property type="match status" value="1"/>
</dbReference>
<dbReference type="InterPro" id="IPR008912">
    <property type="entry name" value="Uncharacterised_CoxE"/>
</dbReference>
<proteinExistence type="predicted"/>
<dbReference type="InterPro" id="IPR036465">
    <property type="entry name" value="vWFA_dom_sf"/>
</dbReference>
<comment type="caution">
    <text evidence="1">The sequence shown here is derived from an EMBL/GenBank/DDBJ whole genome shotgun (WGS) entry which is preliminary data.</text>
</comment>
<keyword evidence="2" id="KW-1185">Reference proteome</keyword>
<name>W6JUM5_9MICO</name>